<organism evidence="1 2">
    <name type="scientific">Aquamicrobium terrae</name>
    <dbReference type="NCBI Taxonomy" id="1324945"/>
    <lineage>
        <taxon>Bacteria</taxon>
        <taxon>Pseudomonadati</taxon>
        <taxon>Pseudomonadota</taxon>
        <taxon>Alphaproteobacteria</taxon>
        <taxon>Hyphomicrobiales</taxon>
        <taxon>Phyllobacteriaceae</taxon>
        <taxon>Aquamicrobium</taxon>
    </lineage>
</organism>
<proteinExistence type="predicted"/>
<reference evidence="1 2" key="1">
    <citation type="submission" date="2024-06" db="EMBL/GenBank/DDBJ databases">
        <title>Genomic Encyclopedia of Type Strains, Phase IV (KMG-IV): sequencing the most valuable type-strain genomes for metagenomic binning, comparative biology and taxonomic classification.</title>
        <authorList>
            <person name="Goeker M."/>
        </authorList>
    </citation>
    <scope>NUCLEOTIDE SEQUENCE [LARGE SCALE GENOMIC DNA]</scope>
    <source>
        <strain evidence="1 2">DSM 27865</strain>
    </source>
</reference>
<protein>
    <submittedName>
        <fullName evidence="1">Beta-phosphoglucomutase-like phosphatase (HAD superfamily)</fullName>
    </submittedName>
</protein>
<name>A0ABV2N266_9HYPH</name>
<evidence type="ECO:0000313" key="2">
    <source>
        <dbReference type="Proteomes" id="UP001549076"/>
    </source>
</evidence>
<gene>
    <name evidence="1" type="ORF">ABID37_003381</name>
</gene>
<dbReference type="RefSeq" id="WP_354196832.1">
    <property type="nucleotide sequence ID" value="NZ_JBEPML010000012.1"/>
</dbReference>
<dbReference type="Proteomes" id="UP001549076">
    <property type="component" value="Unassembled WGS sequence"/>
</dbReference>
<evidence type="ECO:0000313" key="1">
    <source>
        <dbReference type="EMBL" id="MET3793157.1"/>
    </source>
</evidence>
<keyword evidence="2" id="KW-1185">Reference proteome</keyword>
<accession>A0ABV2N266</accession>
<comment type="caution">
    <text evidence="1">The sequence shown here is derived from an EMBL/GenBank/DDBJ whole genome shotgun (WGS) entry which is preliminary data.</text>
</comment>
<sequence>MTIDCSGVVLDMDGLLDTEQLQMKIAPRALRGLGHELDPSFFNRLVDVPQAEYPG</sequence>
<dbReference type="EMBL" id="JBEPML010000012">
    <property type="protein sequence ID" value="MET3793157.1"/>
    <property type="molecule type" value="Genomic_DNA"/>
</dbReference>